<name>A0ABW4XP47_9GAMM</name>
<comment type="caution">
    <text evidence="1">The sequence shown here is derived from an EMBL/GenBank/DDBJ whole genome shotgun (WGS) entry which is preliminary data.</text>
</comment>
<dbReference type="PROSITE" id="PS51257">
    <property type="entry name" value="PROKAR_LIPOPROTEIN"/>
    <property type="match status" value="1"/>
</dbReference>
<reference evidence="2" key="1">
    <citation type="journal article" date="2019" name="Int. J. Syst. Evol. Microbiol.">
        <title>The Global Catalogue of Microorganisms (GCM) 10K type strain sequencing project: providing services to taxonomists for standard genome sequencing and annotation.</title>
        <authorList>
            <consortium name="The Broad Institute Genomics Platform"/>
            <consortium name="The Broad Institute Genome Sequencing Center for Infectious Disease"/>
            <person name="Wu L."/>
            <person name="Ma J."/>
        </authorList>
    </citation>
    <scope>NUCLEOTIDE SEQUENCE [LARGE SCALE GENOMIC DNA]</scope>
    <source>
        <strain evidence="2">CGMCC 1.10992</strain>
    </source>
</reference>
<dbReference type="EMBL" id="JBHUHT010000017">
    <property type="protein sequence ID" value="MFD2097326.1"/>
    <property type="molecule type" value="Genomic_DNA"/>
</dbReference>
<protein>
    <submittedName>
        <fullName evidence="1">Uncharacterized protein</fullName>
    </submittedName>
</protein>
<keyword evidence="2" id="KW-1185">Reference proteome</keyword>
<sequence>MQFKHSSIATTIISACILAGCGGSGGGSTPETPEVTTQFTVIDGYLKDATGWLDLNGDLQQDSGEPSEKSDSHGLVTIKTDYELPTTTLLAAKIHAGTTVDVTYSKTFENDLLLVSNLDVSLVSPYSTLEVLYQRAGEEKQTAREQVCHWIGQSNCDLNTDYIAADDARLSAIAKALMPIMTLEEVLDDSAALSTKADAMLTAIAAEEADIIDQNQTPLWSEMVVVEQDGSYIVMGLSPVTESIIASTTPQEYTLFDRAFDQDDPYSASLLLHVNYHPEHGFMGVSMPGDLIKGFVEYYGFNGEVDLLMPYGEIRGMQDDSGYEYQPDALSLDTAKGLSIVGSIGTTTGEDPAGYETTYRKLNWDGELSLAYQGELTQYSEMSSGLVAAADDTHIAMLHSNINNDFKLDNELRKYDLTGELTSSLQLNRNVSLTDDSYLSTPCSFTLERNNYGFVITAFDNKSLCVVDAALNQKTVATISDGTLAGHYIVDANNFFAVIQKPTDDPSVFNYYLSRFNGSDWTQIASLGQSESYQLGQAVDGRVVVTWVDSQTTTEENEDADNFLDTQINFTLKLLEVGLDGRVIKSTDIELPQQEFDFSAGEVPFLDMIPAQVSGYGAVYSFQRHHREGEQLNTVATALVVPFTY</sequence>
<dbReference type="Proteomes" id="UP001597380">
    <property type="component" value="Unassembled WGS sequence"/>
</dbReference>
<organism evidence="1 2">
    <name type="scientific">Corallincola platygyrae</name>
    <dbReference type="NCBI Taxonomy" id="1193278"/>
    <lineage>
        <taxon>Bacteria</taxon>
        <taxon>Pseudomonadati</taxon>
        <taxon>Pseudomonadota</taxon>
        <taxon>Gammaproteobacteria</taxon>
        <taxon>Alteromonadales</taxon>
        <taxon>Psychromonadaceae</taxon>
        <taxon>Corallincola</taxon>
    </lineage>
</organism>
<gene>
    <name evidence="1" type="ORF">ACFSJ3_15115</name>
</gene>
<accession>A0ABW4XP47</accession>
<evidence type="ECO:0000313" key="1">
    <source>
        <dbReference type="EMBL" id="MFD2097326.1"/>
    </source>
</evidence>
<proteinExistence type="predicted"/>
<evidence type="ECO:0000313" key="2">
    <source>
        <dbReference type="Proteomes" id="UP001597380"/>
    </source>
</evidence>
<dbReference type="RefSeq" id="WP_345340486.1">
    <property type="nucleotide sequence ID" value="NZ_BAABLI010000015.1"/>
</dbReference>